<dbReference type="KEGG" id="vg:80026080"/>
<dbReference type="SUPFAM" id="SSF47413">
    <property type="entry name" value="lambda repressor-like DNA-binding domains"/>
    <property type="match status" value="1"/>
</dbReference>
<evidence type="ECO:0000313" key="3">
    <source>
        <dbReference type="Proteomes" id="UP000509608"/>
    </source>
</evidence>
<dbReference type="GO" id="GO:0003677">
    <property type="term" value="F:DNA binding"/>
    <property type="evidence" value="ECO:0007669"/>
    <property type="project" value="InterPro"/>
</dbReference>
<evidence type="ECO:0000313" key="2">
    <source>
        <dbReference type="EMBL" id="QKN87615.1"/>
    </source>
</evidence>
<dbReference type="EMBL" id="MT451981">
    <property type="protein sequence ID" value="QKN87615.1"/>
    <property type="molecule type" value="Genomic_DNA"/>
</dbReference>
<evidence type="ECO:0000259" key="1">
    <source>
        <dbReference type="PROSITE" id="PS50943"/>
    </source>
</evidence>
<keyword evidence="3" id="KW-1185">Reference proteome</keyword>
<dbReference type="RefSeq" id="YP_010756324.1">
    <property type="nucleotide sequence ID" value="NC_073486.1"/>
</dbReference>
<organism evidence="2 3">
    <name type="scientific">Streptomyces phage Vondra</name>
    <dbReference type="NCBI Taxonomy" id="2736273"/>
    <lineage>
        <taxon>Viruses</taxon>
        <taxon>Duplodnaviria</taxon>
        <taxon>Heunggongvirae</taxon>
        <taxon>Uroviricota</taxon>
        <taxon>Caudoviricetes</taxon>
        <taxon>Ignaciovirus</taxon>
        <taxon>Ignaciovirus vondra</taxon>
    </lineage>
</organism>
<dbReference type="Proteomes" id="UP000509608">
    <property type="component" value="Segment"/>
</dbReference>
<protein>
    <submittedName>
        <fullName evidence="2">Helix-turn-helix DNA binding domain protein</fullName>
    </submittedName>
</protein>
<feature type="domain" description="HTH cro/C1-type" evidence="1">
    <location>
        <begin position="34"/>
        <end position="77"/>
    </location>
</feature>
<accession>A0A6M9Z5H1</accession>
<dbReference type="GeneID" id="80026080"/>
<dbReference type="InterPro" id="IPR010982">
    <property type="entry name" value="Lambda_DNA-bd_dom_sf"/>
</dbReference>
<dbReference type="PROSITE" id="PS50943">
    <property type="entry name" value="HTH_CROC1"/>
    <property type="match status" value="1"/>
</dbReference>
<dbReference type="Pfam" id="PF01381">
    <property type="entry name" value="HTH_3"/>
    <property type="match status" value="1"/>
</dbReference>
<gene>
    <name evidence="2" type="primary">30</name>
    <name evidence="2" type="ORF">SEA_VONDRA_30</name>
</gene>
<proteinExistence type="predicted"/>
<dbReference type="InterPro" id="IPR001387">
    <property type="entry name" value="Cro/C1-type_HTH"/>
</dbReference>
<name>A0A6M9Z5H1_9CAUD</name>
<reference evidence="2 3" key="1">
    <citation type="submission" date="2020-05" db="EMBL/GenBank/DDBJ databases">
        <authorList>
            <person name="Vondra J.M."/>
            <person name="Stovall M.A."/>
            <person name="Menchaca C."/>
            <person name="Bhuiyan S."/>
            <person name="Subhayu N."/>
            <person name="Hughes L.E."/>
            <person name="Garlena R.A."/>
            <person name="Russell D.A."/>
            <person name="Pope W.H."/>
            <person name="Jacobs-Sera D."/>
            <person name="Hatfull G.F."/>
        </authorList>
    </citation>
    <scope>NUCLEOTIDE SEQUENCE [LARGE SCALE GENOMIC DNA]</scope>
</reference>
<sequence>MTSSPRPRSRPLFAAWLAAEMRRRGYDLDQRGEQARFARDADLSPGIVSRLLRASADPDIKTCGALARVLGYTTTRVLAAAGLIPDAEDDAPPAPRPLTPRDHIAALVGDDPNAQAAVITLLRALGKWAPKP</sequence>